<dbReference type="Gene3D" id="3.40.50.1000">
    <property type="entry name" value="HAD superfamily/HAD-like"/>
    <property type="match status" value="2"/>
</dbReference>
<dbReference type="SMR" id="A0A7M7QN16"/>
<dbReference type="SUPFAM" id="SSF56784">
    <property type="entry name" value="HAD-like"/>
    <property type="match status" value="1"/>
</dbReference>
<organism evidence="1 2">
    <name type="scientific">Nasonia vitripennis</name>
    <name type="common">Parasitic wasp</name>
    <dbReference type="NCBI Taxonomy" id="7425"/>
    <lineage>
        <taxon>Eukaryota</taxon>
        <taxon>Metazoa</taxon>
        <taxon>Ecdysozoa</taxon>
        <taxon>Arthropoda</taxon>
        <taxon>Hexapoda</taxon>
        <taxon>Insecta</taxon>
        <taxon>Pterygota</taxon>
        <taxon>Neoptera</taxon>
        <taxon>Endopterygota</taxon>
        <taxon>Hymenoptera</taxon>
        <taxon>Apocrita</taxon>
        <taxon>Proctotrupomorpha</taxon>
        <taxon>Chalcidoidea</taxon>
        <taxon>Pteromalidae</taxon>
        <taxon>Pteromalinae</taxon>
        <taxon>Nasonia</taxon>
    </lineage>
</organism>
<evidence type="ECO:0000313" key="2">
    <source>
        <dbReference type="Proteomes" id="UP000002358"/>
    </source>
</evidence>
<dbReference type="InterPro" id="IPR023214">
    <property type="entry name" value="HAD_sf"/>
</dbReference>
<sequence length="436" mass="49737">MESLRAFVLGTPSVPRIKECSATLKRIAKKKNSGKKERPKFLPFKTVAELLAFEEISQEDYNDVHSYLFPNFGFFFDIDGVIVRGQNVLPSALKSFKRLIAPSKEFRVPTVFITNDGNMLRRDKAAHLTKWLEIDVHEDQIILSHSPLSMMTGLEHNRILVSGQGKIEEIAIDLGLKNIVTMETLIHNFPSLNYVNKNKRNPVNGPVDRNFKKIDGIILLNEPTNWETSLQLIVDLLLTNGMPCKHFPITPYPHIFVMACNMDLLWMAEAPLPRYGHGAFLLCLEKLYEKISGQKLMYTAIAGKPSILTYRYANIFIQKHAQKIGIPRTIETIYAVGDNINTDVCGANLYNRYLTVPEKLNGQHIQMNRDESNMNQAKKCVSVLVETGVHHSSFNYSKQHSHRDFMKIEENMFKPNIITNDVRSAIDTVFQLEAFK</sequence>
<proteinExistence type="predicted"/>
<dbReference type="InParanoid" id="A0A7M7QN16"/>
<keyword evidence="2" id="KW-1185">Reference proteome</keyword>
<dbReference type="GO" id="GO:0046474">
    <property type="term" value="P:glycerophospholipid biosynthetic process"/>
    <property type="evidence" value="ECO:0007669"/>
    <property type="project" value="TreeGrafter"/>
</dbReference>
<dbReference type="PANTHER" id="PTHR14269:SF4">
    <property type="entry name" value="CAT EYE SYNDROME CRITICAL REGION PROTEIN 5"/>
    <property type="match status" value="1"/>
</dbReference>
<dbReference type="EnsemblMetazoa" id="XM_031933320">
    <property type="protein sequence ID" value="XP_031789180"/>
    <property type="gene ID" value="LOC100678995"/>
</dbReference>
<accession>A0A7M7QN16</accession>
<dbReference type="Pfam" id="PF13344">
    <property type="entry name" value="Hydrolase_6"/>
    <property type="match status" value="1"/>
</dbReference>
<dbReference type="InterPro" id="IPR006357">
    <property type="entry name" value="HAD-SF_hydro_IIA"/>
</dbReference>
<dbReference type="InterPro" id="IPR050324">
    <property type="entry name" value="CDP-alcohol_PTase-I"/>
</dbReference>
<dbReference type="InterPro" id="IPR006353">
    <property type="entry name" value="HAD-SF_hydro_IIA_CECR5"/>
</dbReference>
<dbReference type="AlphaFoldDB" id="A0A7M7QN16"/>
<dbReference type="RefSeq" id="XP_031789180.1">
    <property type="nucleotide sequence ID" value="XM_031933320.1"/>
</dbReference>
<dbReference type="Proteomes" id="UP000002358">
    <property type="component" value="Unassembled WGS sequence"/>
</dbReference>
<dbReference type="OrthoDB" id="10251048at2759"/>
<dbReference type="NCBIfam" id="TIGR01456">
    <property type="entry name" value="CECR5"/>
    <property type="match status" value="1"/>
</dbReference>
<dbReference type="KEGG" id="nvi:100678995"/>
<name>A0A7M7QN16_NASVI</name>
<dbReference type="GeneID" id="100678995"/>
<reference evidence="1" key="1">
    <citation type="submission" date="2021-01" db="UniProtKB">
        <authorList>
            <consortium name="EnsemblMetazoa"/>
        </authorList>
    </citation>
    <scope>IDENTIFICATION</scope>
</reference>
<dbReference type="NCBIfam" id="TIGR01460">
    <property type="entry name" value="HAD-SF-IIA"/>
    <property type="match status" value="1"/>
</dbReference>
<dbReference type="InterPro" id="IPR036412">
    <property type="entry name" value="HAD-like_sf"/>
</dbReference>
<evidence type="ECO:0000313" key="1">
    <source>
        <dbReference type="EnsemblMetazoa" id="XP_031789180"/>
    </source>
</evidence>
<dbReference type="GO" id="GO:0005739">
    <property type="term" value="C:mitochondrion"/>
    <property type="evidence" value="ECO:0007669"/>
    <property type="project" value="TreeGrafter"/>
</dbReference>
<protein>
    <submittedName>
        <fullName evidence="1">Uncharacterized protein</fullName>
    </submittedName>
</protein>
<dbReference type="PANTHER" id="PTHR14269">
    <property type="entry name" value="CDP-DIACYLGLYCEROL--GLYCEROL-3-PHOSPHATE 3-PHOSPHATIDYLTRANSFERASE-RELATED"/>
    <property type="match status" value="1"/>
</dbReference>